<evidence type="ECO:0000313" key="12">
    <source>
        <dbReference type="Proteomes" id="UP000013827"/>
    </source>
</evidence>
<dbReference type="InterPro" id="IPR037665">
    <property type="entry name" value="Nucleoporin_S59-like"/>
</dbReference>
<comment type="subcellular location">
    <subcellularLocation>
        <location evidence="1">Nucleus</location>
        <location evidence="1">Nuclear pore complex</location>
    </subcellularLocation>
</comment>
<dbReference type="GO" id="GO:0051028">
    <property type="term" value="P:mRNA transport"/>
    <property type="evidence" value="ECO:0007669"/>
    <property type="project" value="UniProtKB-KW"/>
</dbReference>
<dbReference type="GO" id="GO:0044614">
    <property type="term" value="C:nuclear pore cytoplasmic filaments"/>
    <property type="evidence" value="ECO:0007669"/>
    <property type="project" value="TreeGrafter"/>
</dbReference>
<dbReference type="GO" id="GO:0003723">
    <property type="term" value="F:RNA binding"/>
    <property type="evidence" value="ECO:0007669"/>
    <property type="project" value="TreeGrafter"/>
</dbReference>
<feature type="region of interest" description="Disordered" evidence="9">
    <location>
        <begin position="1"/>
        <end position="47"/>
    </location>
</feature>
<dbReference type="PANTHER" id="PTHR23198:SF6">
    <property type="entry name" value="NUCLEAR PORE COMPLEX PROTEIN NUP98-NUP96"/>
    <property type="match status" value="1"/>
</dbReference>
<feature type="compositionally biased region" description="Low complexity" evidence="9">
    <location>
        <begin position="1"/>
        <end position="15"/>
    </location>
</feature>
<evidence type="ECO:0000256" key="6">
    <source>
        <dbReference type="ARBA" id="ARBA00023010"/>
    </source>
</evidence>
<keyword evidence="6" id="KW-0811">Translocation</keyword>
<dbReference type="Proteomes" id="UP000013827">
    <property type="component" value="Unassembled WGS sequence"/>
</dbReference>
<name>A0A0D3IQ37_EMIH1</name>
<keyword evidence="4" id="KW-0509">mRNA transport</keyword>
<evidence type="ECO:0000256" key="4">
    <source>
        <dbReference type="ARBA" id="ARBA00022816"/>
    </source>
</evidence>
<evidence type="ECO:0000256" key="5">
    <source>
        <dbReference type="ARBA" id="ARBA00022927"/>
    </source>
</evidence>
<dbReference type="InterPro" id="IPR036903">
    <property type="entry name" value="Nup98_auto-Pept-S59_dom_sf"/>
</dbReference>
<dbReference type="PROSITE" id="PS51434">
    <property type="entry name" value="NUP_C"/>
    <property type="match status" value="1"/>
</dbReference>
<dbReference type="STRING" id="2903.R1BUF8"/>
<dbReference type="Pfam" id="PF04096">
    <property type="entry name" value="Nucleoporin2"/>
    <property type="match status" value="1"/>
</dbReference>
<reference evidence="11" key="2">
    <citation type="submission" date="2024-10" db="UniProtKB">
        <authorList>
            <consortium name="EnsemblProtists"/>
        </authorList>
    </citation>
    <scope>IDENTIFICATION</scope>
</reference>
<dbReference type="GO" id="GO:0006606">
    <property type="term" value="P:protein import into nucleus"/>
    <property type="evidence" value="ECO:0007669"/>
    <property type="project" value="TreeGrafter"/>
</dbReference>
<dbReference type="PaxDb" id="2903-EOD13372"/>
<proteinExistence type="inferred from homology"/>
<dbReference type="GeneID" id="17259523"/>
<dbReference type="KEGG" id="ehx:EMIHUDRAFT_256845"/>
<keyword evidence="7" id="KW-0906">Nuclear pore complex</keyword>
<dbReference type="GO" id="GO:0008139">
    <property type="term" value="F:nuclear localization sequence binding"/>
    <property type="evidence" value="ECO:0007669"/>
    <property type="project" value="TreeGrafter"/>
</dbReference>
<evidence type="ECO:0000313" key="11">
    <source>
        <dbReference type="EnsemblProtists" id="EOD13372"/>
    </source>
</evidence>
<evidence type="ECO:0000259" key="10">
    <source>
        <dbReference type="PROSITE" id="PS51434"/>
    </source>
</evidence>
<dbReference type="eggNOG" id="KOG0845">
    <property type="taxonomic scope" value="Eukaryota"/>
</dbReference>
<dbReference type="HOGENOM" id="CLU_1535337_0_0_1"/>
<evidence type="ECO:0000256" key="1">
    <source>
        <dbReference type="ARBA" id="ARBA00004567"/>
    </source>
</evidence>
<evidence type="ECO:0000256" key="9">
    <source>
        <dbReference type="SAM" id="MobiDB-lite"/>
    </source>
</evidence>
<evidence type="ECO:0000256" key="3">
    <source>
        <dbReference type="ARBA" id="ARBA00022448"/>
    </source>
</evidence>
<dbReference type="EnsemblProtists" id="EOD13372">
    <property type="protein sequence ID" value="EOD13372"/>
    <property type="gene ID" value="EMIHUDRAFT_256845"/>
</dbReference>
<keyword evidence="5" id="KW-0653">Protein transport</keyword>
<sequence>MPRASPPDAADLPAPLREEISRHLQQQADAEAAATSKKRARPGDGAENDERLAAVEDFELSCPGLGSLVWPGVTDLRGLPGKLDGVVKFGSHEVLLYPDLPEALKPRPGEALNKRFIYTMENVWARDKRTGSYLTDARSVAAFRAQLQRKADKLGIRMLSYSHERGLWRVEVVPS</sequence>
<dbReference type="AlphaFoldDB" id="A0A0D3IQ37"/>
<dbReference type="InterPro" id="IPR007230">
    <property type="entry name" value="Nup98_auto-Pept-S59_dom"/>
</dbReference>
<evidence type="ECO:0000256" key="8">
    <source>
        <dbReference type="ARBA" id="ARBA00023242"/>
    </source>
</evidence>
<keyword evidence="3" id="KW-0813">Transport</keyword>
<keyword evidence="12" id="KW-1185">Reference proteome</keyword>
<dbReference type="GO" id="GO:0006405">
    <property type="term" value="P:RNA export from nucleus"/>
    <property type="evidence" value="ECO:0007669"/>
    <property type="project" value="TreeGrafter"/>
</dbReference>
<reference evidence="12" key="1">
    <citation type="journal article" date="2013" name="Nature">
        <title>Pan genome of the phytoplankton Emiliania underpins its global distribution.</title>
        <authorList>
            <person name="Read B.A."/>
            <person name="Kegel J."/>
            <person name="Klute M.J."/>
            <person name="Kuo A."/>
            <person name="Lefebvre S.C."/>
            <person name="Maumus F."/>
            <person name="Mayer C."/>
            <person name="Miller J."/>
            <person name="Monier A."/>
            <person name="Salamov A."/>
            <person name="Young J."/>
            <person name="Aguilar M."/>
            <person name="Claverie J.M."/>
            <person name="Frickenhaus S."/>
            <person name="Gonzalez K."/>
            <person name="Herman E.K."/>
            <person name="Lin Y.C."/>
            <person name="Napier J."/>
            <person name="Ogata H."/>
            <person name="Sarno A.F."/>
            <person name="Shmutz J."/>
            <person name="Schroeder D."/>
            <person name="de Vargas C."/>
            <person name="Verret F."/>
            <person name="von Dassow P."/>
            <person name="Valentin K."/>
            <person name="Van de Peer Y."/>
            <person name="Wheeler G."/>
            <person name="Dacks J.B."/>
            <person name="Delwiche C.F."/>
            <person name="Dyhrman S.T."/>
            <person name="Glockner G."/>
            <person name="John U."/>
            <person name="Richards T."/>
            <person name="Worden A.Z."/>
            <person name="Zhang X."/>
            <person name="Grigoriev I.V."/>
            <person name="Allen A.E."/>
            <person name="Bidle K."/>
            <person name="Borodovsky M."/>
            <person name="Bowler C."/>
            <person name="Brownlee C."/>
            <person name="Cock J.M."/>
            <person name="Elias M."/>
            <person name="Gladyshev V.N."/>
            <person name="Groth M."/>
            <person name="Guda C."/>
            <person name="Hadaegh A."/>
            <person name="Iglesias-Rodriguez M.D."/>
            <person name="Jenkins J."/>
            <person name="Jones B.M."/>
            <person name="Lawson T."/>
            <person name="Leese F."/>
            <person name="Lindquist E."/>
            <person name="Lobanov A."/>
            <person name="Lomsadze A."/>
            <person name="Malik S.B."/>
            <person name="Marsh M.E."/>
            <person name="Mackinder L."/>
            <person name="Mock T."/>
            <person name="Mueller-Roeber B."/>
            <person name="Pagarete A."/>
            <person name="Parker M."/>
            <person name="Probert I."/>
            <person name="Quesneville H."/>
            <person name="Raines C."/>
            <person name="Rensing S.A."/>
            <person name="Riano-Pachon D.M."/>
            <person name="Richier S."/>
            <person name="Rokitta S."/>
            <person name="Shiraiwa Y."/>
            <person name="Soanes D.M."/>
            <person name="van der Giezen M."/>
            <person name="Wahlund T.M."/>
            <person name="Williams B."/>
            <person name="Wilson W."/>
            <person name="Wolfe G."/>
            <person name="Wurch L.L."/>
        </authorList>
    </citation>
    <scope>NUCLEOTIDE SEQUENCE</scope>
</reference>
<keyword evidence="8" id="KW-0539">Nucleus</keyword>
<dbReference type="GO" id="GO:0000973">
    <property type="term" value="P:post-transcriptional tethering of RNA polymerase II gene DNA at nuclear periphery"/>
    <property type="evidence" value="ECO:0007669"/>
    <property type="project" value="TreeGrafter"/>
</dbReference>
<dbReference type="RefSeq" id="XP_005765801.1">
    <property type="nucleotide sequence ID" value="XM_005765744.1"/>
</dbReference>
<evidence type="ECO:0000256" key="2">
    <source>
        <dbReference type="ARBA" id="ARBA00008926"/>
    </source>
</evidence>
<accession>A0A0D3IQ37</accession>
<dbReference type="GO" id="GO:0017056">
    <property type="term" value="F:structural constituent of nuclear pore"/>
    <property type="evidence" value="ECO:0007669"/>
    <property type="project" value="InterPro"/>
</dbReference>
<feature type="domain" description="Peptidase S59" evidence="10">
    <location>
        <begin position="30"/>
        <end position="175"/>
    </location>
</feature>
<dbReference type="SUPFAM" id="SSF82215">
    <property type="entry name" value="C-terminal autoproteolytic domain of nucleoporin nup98"/>
    <property type="match status" value="1"/>
</dbReference>
<organism evidence="11 12">
    <name type="scientific">Emiliania huxleyi (strain CCMP1516)</name>
    <dbReference type="NCBI Taxonomy" id="280463"/>
    <lineage>
        <taxon>Eukaryota</taxon>
        <taxon>Haptista</taxon>
        <taxon>Haptophyta</taxon>
        <taxon>Prymnesiophyceae</taxon>
        <taxon>Isochrysidales</taxon>
        <taxon>Noelaerhabdaceae</taxon>
        <taxon>Emiliania</taxon>
    </lineage>
</organism>
<evidence type="ECO:0000256" key="7">
    <source>
        <dbReference type="ARBA" id="ARBA00023132"/>
    </source>
</evidence>
<comment type="similarity">
    <text evidence="2">Belongs to the nucleoporin GLFG family.</text>
</comment>
<dbReference type="GO" id="GO:0034398">
    <property type="term" value="P:telomere tethering at nuclear periphery"/>
    <property type="evidence" value="ECO:0007669"/>
    <property type="project" value="TreeGrafter"/>
</dbReference>
<dbReference type="Gene3D" id="3.30.1610.10">
    <property type="entry name" value="Peptidase S59, nucleoporin"/>
    <property type="match status" value="1"/>
</dbReference>
<dbReference type="PANTHER" id="PTHR23198">
    <property type="entry name" value="NUCLEOPORIN"/>
    <property type="match status" value="1"/>
</dbReference>
<protein>
    <recommendedName>
        <fullName evidence="10">Peptidase S59 domain-containing protein</fullName>
    </recommendedName>
</protein>